<dbReference type="PROSITE" id="PS51819">
    <property type="entry name" value="VOC"/>
    <property type="match status" value="1"/>
</dbReference>
<comment type="caution">
    <text evidence="2">The sequence shown here is derived from an EMBL/GenBank/DDBJ whole genome shotgun (WGS) entry which is preliminary data.</text>
</comment>
<dbReference type="Proteomes" id="UP000185783">
    <property type="component" value="Unassembled WGS sequence"/>
</dbReference>
<dbReference type="Gene3D" id="3.30.720.120">
    <property type="match status" value="1"/>
</dbReference>
<dbReference type="RefSeq" id="WP_028481682.1">
    <property type="nucleotide sequence ID" value="NZ_LVVZ01000020.1"/>
</dbReference>
<dbReference type="InterPro" id="IPR026275">
    <property type="entry name" value="Glyoxalase/dOase/EhpR"/>
</dbReference>
<feature type="domain" description="VOC" evidence="1">
    <location>
        <begin position="6"/>
        <end position="122"/>
    </location>
</feature>
<dbReference type="STRING" id="197461.A3843_13890"/>
<dbReference type="SUPFAM" id="SSF54593">
    <property type="entry name" value="Glyoxalase/Bleomycin resistance protein/Dihydroxybiphenyl dioxygenase"/>
    <property type="match status" value="1"/>
</dbReference>
<dbReference type="EMBL" id="LVVZ01000020">
    <property type="protein sequence ID" value="OKL43314.1"/>
    <property type="molecule type" value="Genomic_DNA"/>
</dbReference>
<dbReference type="InterPro" id="IPR004360">
    <property type="entry name" value="Glyas_Fos-R_dOase_dom"/>
</dbReference>
<proteinExistence type="predicted"/>
<dbReference type="InterPro" id="IPR037523">
    <property type="entry name" value="VOC_core"/>
</dbReference>
<evidence type="ECO:0000313" key="3">
    <source>
        <dbReference type="Proteomes" id="UP000185783"/>
    </source>
</evidence>
<dbReference type="OrthoDB" id="9806945at2"/>
<evidence type="ECO:0000259" key="1">
    <source>
        <dbReference type="PROSITE" id="PS51819"/>
    </source>
</evidence>
<organism evidence="2 3">
    <name type="scientific">Pseudovibrio exalbescens</name>
    <dbReference type="NCBI Taxonomy" id="197461"/>
    <lineage>
        <taxon>Bacteria</taxon>
        <taxon>Pseudomonadati</taxon>
        <taxon>Pseudomonadota</taxon>
        <taxon>Alphaproteobacteria</taxon>
        <taxon>Hyphomicrobiales</taxon>
        <taxon>Stappiaceae</taxon>
        <taxon>Pseudovibrio</taxon>
    </lineage>
</organism>
<accession>A0A1U7JF53</accession>
<gene>
    <name evidence="2" type="ORF">A3843_13890</name>
</gene>
<protein>
    <submittedName>
        <fullName evidence="2">Glyoxalase</fullName>
    </submittedName>
</protein>
<dbReference type="InterPro" id="IPR029068">
    <property type="entry name" value="Glyas_Bleomycin-R_OHBP_Dase"/>
</dbReference>
<dbReference type="Gene3D" id="3.30.720.110">
    <property type="match status" value="1"/>
</dbReference>
<dbReference type="AlphaFoldDB" id="A0A1U7JF53"/>
<reference evidence="2 3" key="1">
    <citation type="submission" date="2016-03" db="EMBL/GenBank/DDBJ databases">
        <title>Genome sequence of Nesiotobacter sp. nov., a moderately halophilic alphaproteobacterium isolated from the Yellow Sea, China.</title>
        <authorList>
            <person name="Zhang G."/>
            <person name="Zhang R."/>
        </authorList>
    </citation>
    <scope>NUCLEOTIDE SEQUENCE [LARGE SCALE GENOMIC DNA]</scope>
    <source>
        <strain evidence="2 3">WB1-6</strain>
    </source>
</reference>
<dbReference type="Pfam" id="PF00903">
    <property type="entry name" value="Glyoxalase"/>
    <property type="match status" value="1"/>
</dbReference>
<keyword evidence="3" id="KW-1185">Reference proteome</keyword>
<evidence type="ECO:0000313" key="2">
    <source>
        <dbReference type="EMBL" id="OKL43314.1"/>
    </source>
</evidence>
<name>A0A1U7JF53_9HYPH</name>
<dbReference type="PIRSF" id="PIRSF039020">
    <property type="entry name" value="EhpR"/>
    <property type="match status" value="1"/>
</dbReference>
<sequence>MATTVKANLQLIYVSDIERSTAFYKDLLNDEPVMEVPRYVAFGVEGKALFALWSGAEAPQPGAPAYSEIGIMVPTGEDVDRLYAEWQERLDLDVVLEPVTEVFGRTFMIRDPDGHLIRVSPLD</sequence>